<dbReference type="Pfam" id="PF08548">
    <property type="entry name" value="Peptidase_M10_C"/>
    <property type="match status" value="1"/>
</dbReference>
<evidence type="ECO:0000256" key="2">
    <source>
        <dbReference type="ARBA" id="ARBA00004370"/>
    </source>
</evidence>
<proteinExistence type="inferred from homology"/>
<feature type="region of interest" description="Disordered" evidence="10">
    <location>
        <begin position="402"/>
        <end position="441"/>
    </location>
</feature>
<dbReference type="InterPro" id="IPR024079">
    <property type="entry name" value="MetalloPept_cat_dom_sf"/>
</dbReference>
<dbReference type="PANTHER" id="PTHR38340">
    <property type="entry name" value="S-LAYER PROTEIN"/>
    <property type="match status" value="1"/>
</dbReference>
<dbReference type="InterPro" id="IPR050557">
    <property type="entry name" value="RTX_toxin/Mannuronan_C5-epim"/>
</dbReference>
<evidence type="ECO:0000256" key="5">
    <source>
        <dbReference type="ARBA" id="ARBA00022525"/>
    </source>
</evidence>
<keyword evidence="7" id="KW-0677">Repeat</keyword>
<dbReference type="Gene3D" id="3.40.390.10">
    <property type="entry name" value="Collagenase (Catalytic Domain)"/>
    <property type="match status" value="1"/>
</dbReference>
<evidence type="ECO:0000313" key="13">
    <source>
        <dbReference type="Proteomes" id="UP000315344"/>
    </source>
</evidence>
<dbReference type="GO" id="GO:0008237">
    <property type="term" value="F:metallopeptidase activity"/>
    <property type="evidence" value="ECO:0007669"/>
    <property type="project" value="InterPro"/>
</dbReference>
<dbReference type="InterPro" id="IPR006026">
    <property type="entry name" value="Peptidase_Metallo"/>
</dbReference>
<dbReference type="InterPro" id="IPR003995">
    <property type="entry name" value="RTX_toxin_determinant-A"/>
</dbReference>
<dbReference type="PRINTS" id="PR00313">
    <property type="entry name" value="CABNDNGRPT"/>
</dbReference>
<evidence type="ECO:0000256" key="6">
    <source>
        <dbReference type="ARBA" id="ARBA00022656"/>
    </source>
</evidence>
<reference evidence="12 13" key="1">
    <citation type="journal article" date="2017" name="Nat. Commun.">
        <title>In situ click chemistry generation of cyclooxygenase-2 inhibitors.</title>
        <authorList>
            <person name="Bhardwaj A."/>
            <person name="Kaur J."/>
            <person name="Wuest M."/>
            <person name="Wuest F."/>
        </authorList>
    </citation>
    <scope>NUCLEOTIDE SEQUENCE [LARGE SCALE GENOMIC DNA]</scope>
    <source>
        <strain evidence="12">S2_012_000_R3_94</strain>
    </source>
</reference>
<sequence length="737" mass="77516">MRAYSVDEVGHYLADGYWDEAGSASPPLLGSTISVNLAGLTAANKALVKLALEAWSELGFTFQTSSSRYADIKFSDDYSGGYTNWYERGGQPLVNVGPDFTTYYGSNFDGYTYQSWLHEIGHALGLGHTGNYNGVGTYGVDNKFANDSWQMSVMSYFPQDENTSISASFAYVLTPMPGDIAAIEELYDLDANPGKGNTVYFWNTNASGIHGRIGRELHNGNISEPVTMTIMDYSGTDTLNFSGADEAVNLDMRAGHSSSAFGLQGNVLIERNTIIENAVGTRRNDIIRGQEASNNLEGGAGNDVLDGRGGNDVLTGGHGNDTLQGGSGNDVLRGTAGADFLSGGTGLDRARFENVSTVIDLANQSRNAGGAAGDRLRSIERIDGGNSSDRFYGDRFSEQLLGNGGHDRLEGRNGHDTLSGGNGNDTLVGGNGDDNMTGGDGSDVLVGGAGLDSARYVSRASVVDLEAQSRNAGGAAGDRLSGIERIDGSARNDRFYGDRFDNKLYGGSGHDLLDGRNGHDTLGGGNGNDTLFGGNGADYLDGGYGQDVAAYSGRSVVVDLQRQGLNSGSAEGDRLKSIEDVSGTGSDDVLRGNWVDNRLLGNGGHDFMNGRGGNDRLEGGDGNDELIGSTGNDTMFGGNGHDHIISDSGSDIVFGGLGADEFEFRGGELRVNDFQNNVDELVLDRSALGLNGASVSDILEMAEVVNGHVVLDLGNGNTVLLYDFSNINALTNDLVLI</sequence>
<organism evidence="12 13">
    <name type="scientific">Paracoccus denitrificans</name>
    <dbReference type="NCBI Taxonomy" id="266"/>
    <lineage>
        <taxon>Bacteria</taxon>
        <taxon>Pseudomonadati</taxon>
        <taxon>Pseudomonadota</taxon>
        <taxon>Alphaproteobacteria</taxon>
        <taxon>Rhodobacterales</taxon>
        <taxon>Paracoccaceae</taxon>
        <taxon>Paracoccus</taxon>
    </lineage>
</organism>
<keyword evidence="9" id="KW-0472">Membrane</keyword>
<evidence type="ECO:0000256" key="7">
    <source>
        <dbReference type="ARBA" id="ARBA00022737"/>
    </source>
</evidence>
<accession>A0A533IBC8</accession>
<evidence type="ECO:0000313" key="12">
    <source>
        <dbReference type="EMBL" id="TKW67807.1"/>
    </source>
</evidence>
<gene>
    <name evidence="12" type="ORF">DI616_05715</name>
</gene>
<keyword evidence="8" id="KW-0843">Virulence</keyword>
<comment type="cofactor">
    <cofactor evidence="1">
        <name>Ca(2+)</name>
        <dbReference type="ChEBI" id="CHEBI:29108"/>
    </cofactor>
</comment>
<dbReference type="CDD" id="cd04277">
    <property type="entry name" value="ZnMc_serralysin_like"/>
    <property type="match status" value="1"/>
</dbReference>
<comment type="subcellular location">
    <subcellularLocation>
        <location evidence="2">Membrane</location>
    </subcellularLocation>
    <subcellularLocation>
        <location evidence="3">Secreted</location>
    </subcellularLocation>
</comment>
<dbReference type="InterPro" id="IPR034033">
    <property type="entry name" value="Serralysin-like"/>
</dbReference>
<dbReference type="Pfam" id="PF00353">
    <property type="entry name" value="HemolysinCabind"/>
    <property type="match status" value="7"/>
</dbReference>
<comment type="similarity">
    <text evidence="4">Belongs to the peptidase M10B family.</text>
</comment>
<dbReference type="Gene3D" id="2.150.10.10">
    <property type="entry name" value="Serralysin-like metalloprotease, C-terminal"/>
    <property type="match status" value="4"/>
</dbReference>
<protein>
    <recommendedName>
        <fullName evidence="11">Peptidase metallopeptidase domain-containing protein</fullName>
    </recommendedName>
</protein>
<feature type="domain" description="Peptidase metallopeptidase" evidence="11">
    <location>
        <begin position="14"/>
        <end position="159"/>
    </location>
</feature>
<evidence type="ECO:0000256" key="1">
    <source>
        <dbReference type="ARBA" id="ARBA00001913"/>
    </source>
</evidence>
<dbReference type="InterPro" id="IPR001343">
    <property type="entry name" value="Hemolysn_Ca-bd"/>
</dbReference>
<evidence type="ECO:0000256" key="10">
    <source>
        <dbReference type="SAM" id="MobiDB-lite"/>
    </source>
</evidence>
<dbReference type="InterPro" id="IPR013858">
    <property type="entry name" value="Peptidase_M10B_C"/>
</dbReference>
<dbReference type="SUPFAM" id="SSF51120">
    <property type="entry name" value="beta-Roll"/>
    <property type="match status" value="5"/>
</dbReference>
<dbReference type="GO" id="GO:0090729">
    <property type="term" value="F:toxin activity"/>
    <property type="evidence" value="ECO:0007669"/>
    <property type="project" value="UniProtKB-KW"/>
</dbReference>
<dbReference type="GO" id="GO:0008270">
    <property type="term" value="F:zinc ion binding"/>
    <property type="evidence" value="ECO:0007669"/>
    <property type="project" value="InterPro"/>
</dbReference>
<dbReference type="PRINTS" id="PR01488">
    <property type="entry name" value="RTXTOXINA"/>
</dbReference>
<keyword evidence="5" id="KW-0964">Secreted</keyword>
<dbReference type="PANTHER" id="PTHR38340:SF1">
    <property type="entry name" value="S-LAYER PROTEIN"/>
    <property type="match status" value="1"/>
</dbReference>
<dbReference type="SMART" id="SM00235">
    <property type="entry name" value="ZnMc"/>
    <property type="match status" value="1"/>
</dbReference>
<dbReference type="Proteomes" id="UP000315344">
    <property type="component" value="Unassembled WGS sequence"/>
</dbReference>
<evidence type="ECO:0000256" key="8">
    <source>
        <dbReference type="ARBA" id="ARBA00023026"/>
    </source>
</evidence>
<dbReference type="InterPro" id="IPR018511">
    <property type="entry name" value="Hemolysin-typ_Ca-bd_CS"/>
</dbReference>
<evidence type="ECO:0000259" key="11">
    <source>
        <dbReference type="SMART" id="SM00235"/>
    </source>
</evidence>
<name>A0A533IBC8_PARDE</name>
<feature type="compositionally biased region" description="Basic and acidic residues" evidence="10">
    <location>
        <begin position="405"/>
        <end position="415"/>
    </location>
</feature>
<dbReference type="InterPro" id="IPR011049">
    <property type="entry name" value="Serralysin-like_metalloprot_C"/>
</dbReference>
<dbReference type="GO" id="GO:0005509">
    <property type="term" value="F:calcium ion binding"/>
    <property type="evidence" value="ECO:0007669"/>
    <property type="project" value="InterPro"/>
</dbReference>
<feature type="region of interest" description="Disordered" evidence="10">
    <location>
        <begin position="293"/>
        <end position="330"/>
    </location>
</feature>
<dbReference type="PROSITE" id="PS00330">
    <property type="entry name" value="HEMOLYSIN_CALCIUM"/>
    <property type="match status" value="5"/>
</dbReference>
<keyword evidence="6" id="KW-0800">Toxin</keyword>
<dbReference type="GO" id="GO:0006508">
    <property type="term" value="P:proteolysis"/>
    <property type="evidence" value="ECO:0007669"/>
    <property type="project" value="InterPro"/>
</dbReference>
<evidence type="ECO:0000256" key="9">
    <source>
        <dbReference type="ARBA" id="ARBA00023136"/>
    </source>
</evidence>
<dbReference type="GO" id="GO:0005615">
    <property type="term" value="C:extracellular space"/>
    <property type="evidence" value="ECO:0007669"/>
    <property type="project" value="InterPro"/>
</dbReference>
<comment type="caution">
    <text evidence="12">The sequence shown here is derived from an EMBL/GenBank/DDBJ whole genome shotgun (WGS) entry which is preliminary data.</text>
</comment>
<dbReference type="AlphaFoldDB" id="A0A533IBC8"/>
<dbReference type="GO" id="GO:0016020">
    <property type="term" value="C:membrane"/>
    <property type="evidence" value="ECO:0007669"/>
    <property type="project" value="UniProtKB-SubCell"/>
</dbReference>
<dbReference type="EMBL" id="VAFL01000003">
    <property type="protein sequence ID" value="TKW67807.1"/>
    <property type="molecule type" value="Genomic_DNA"/>
</dbReference>
<evidence type="ECO:0000256" key="3">
    <source>
        <dbReference type="ARBA" id="ARBA00004613"/>
    </source>
</evidence>
<evidence type="ECO:0000256" key="4">
    <source>
        <dbReference type="ARBA" id="ARBA00009490"/>
    </source>
</evidence>
<dbReference type="SUPFAM" id="SSF55486">
    <property type="entry name" value="Metalloproteases ('zincins'), catalytic domain"/>
    <property type="match status" value="1"/>
</dbReference>